<gene>
    <name evidence="1" type="ordered locus">Cyagr_0140</name>
</gene>
<dbReference type="Proteomes" id="UP000010388">
    <property type="component" value="Chromosome"/>
</dbReference>
<organism evidence="1 2">
    <name type="scientific">Cyanobium gracile (strain ATCC 27147 / PCC 6307)</name>
    <dbReference type="NCBI Taxonomy" id="292564"/>
    <lineage>
        <taxon>Bacteria</taxon>
        <taxon>Bacillati</taxon>
        <taxon>Cyanobacteriota</taxon>
        <taxon>Cyanophyceae</taxon>
        <taxon>Synechococcales</taxon>
        <taxon>Prochlorococcaceae</taxon>
        <taxon>Cyanobium</taxon>
    </lineage>
</organism>
<sequence length="168" mass="18874">MSDLDAFLRWNSGHLLENRTRGAYAEWLVHRALGIDPGQHRVEWAEVDVTFGTITLEVKSAAFVQSWQQTRPSTISFPIEQRVATAYVFCLLAEEDPDLVNPQELSQWRFWVVPTAKLHGERRSIGLQPLIRAYGAGLRFEELASRIQALRKVLAEGSSGAAEMAPPC</sequence>
<evidence type="ECO:0000313" key="1">
    <source>
        <dbReference type="EMBL" id="AFY27353.1"/>
    </source>
</evidence>
<dbReference type="HOGENOM" id="CLU_105076_0_0_3"/>
<evidence type="ECO:0000313" key="2">
    <source>
        <dbReference type="Proteomes" id="UP000010388"/>
    </source>
</evidence>
<dbReference type="AlphaFoldDB" id="K9P330"/>
<accession>K9P330</accession>
<protein>
    <recommendedName>
        <fullName evidence="3">DUF4365 domain-containing protein</fullName>
    </recommendedName>
</protein>
<name>K9P330_CYAGP</name>
<dbReference type="OrthoDB" id="541390at2"/>
<dbReference type="EMBL" id="CP003495">
    <property type="protein sequence ID" value="AFY27353.1"/>
    <property type="molecule type" value="Genomic_DNA"/>
</dbReference>
<evidence type="ECO:0008006" key="3">
    <source>
        <dbReference type="Google" id="ProtNLM"/>
    </source>
</evidence>
<proteinExistence type="predicted"/>
<dbReference type="eggNOG" id="ENOG5031AQA">
    <property type="taxonomic scope" value="Bacteria"/>
</dbReference>
<dbReference type="RefSeq" id="WP_015107812.1">
    <property type="nucleotide sequence ID" value="NC_019675.1"/>
</dbReference>
<reference evidence="2" key="1">
    <citation type="journal article" date="2013" name="Proc. Natl. Acad. Sci. U.S.A.">
        <title>Improving the coverage of the cyanobacterial phylum using diversity-driven genome sequencing.</title>
        <authorList>
            <person name="Shih P.M."/>
            <person name="Wu D."/>
            <person name="Latifi A."/>
            <person name="Axen S.D."/>
            <person name="Fewer D.P."/>
            <person name="Talla E."/>
            <person name="Calteau A."/>
            <person name="Cai F."/>
            <person name="Tandeau de Marsac N."/>
            <person name="Rippka R."/>
            <person name="Herdman M."/>
            <person name="Sivonen K."/>
            <person name="Coursin T."/>
            <person name="Laurent T."/>
            <person name="Goodwin L."/>
            <person name="Nolan M."/>
            <person name="Davenport K.W."/>
            <person name="Han C.S."/>
            <person name="Rubin E.M."/>
            <person name="Eisen J.A."/>
            <person name="Woyke T."/>
            <person name="Gugger M."/>
            <person name="Kerfeld C.A."/>
        </authorList>
    </citation>
    <scope>NUCLEOTIDE SEQUENCE [LARGE SCALE GENOMIC DNA]</scope>
    <source>
        <strain evidence="2">ATCC 27147 / PCC 6307</strain>
    </source>
</reference>
<dbReference type="KEGG" id="cgc:Cyagr_0140"/>
<dbReference type="STRING" id="292564.Cyagr_0140"/>